<dbReference type="InterPro" id="IPR043519">
    <property type="entry name" value="NT_sf"/>
</dbReference>
<dbReference type="GO" id="GO:0016740">
    <property type="term" value="F:transferase activity"/>
    <property type="evidence" value="ECO:0007669"/>
    <property type="project" value="UniProtKB-KW"/>
</dbReference>
<sequence>MARASMSLDDLVQQLRQVHGDALRAAVLYGSAASGEQVVGHSDFNVLVIVSSIDVPQMRSLGQTMRAWQEAGNPPVLVLTEQEWLRSADIFPMEYADILERHRLLHGTVSLSDLAVDPHYLRLQTEQEAMGKLLRLRRGVMVAGTDAARQTDLLRSSFSALLVIFRAVLRLHGVKPERDATRVIQDAAARCGFDAAPFMSVSALVRGTSFANGEAESVLAGYVRGMDVLVEYLDQFTPPTAAPAVNSPVQS</sequence>
<dbReference type="AlphaFoldDB" id="A0A6M4IV45"/>
<dbReference type="EMBL" id="CP053085">
    <property type="protein sequence ID" value="QJR36051.1"/>
    <property type="molecule type" value="Genomic_DNA"/>
</dbReference>
<reference evidence="1 2" key="1">
    <citation type="submission" date="2020-05" db="EMBL/GenBank/DDBJ databases">
        <title>Complete genome sequence of Gemmatimonas greenlandica TET16.</title>
        <authorList>
            <person name="Zeng Y."/>
        </authorList>
    </citation>
    <scope>NUCLEOTIDE SEQUENCE [LARGE SCALE GENOMIC DNA]</scope>
    <source>
        <strain evidence="1 2">TET16</strain>
    </source>
</reference>
<keyword evidence="1" id="KW-0808">Transferase</keyword>
<proteinExistence type="predicted"/>
<evidence type="ECO:0000313" key="2">
    <source>
        <dbReference type="Proteomes" id="UP000500938"/>
    </source>
</evidence>
<evidence type="ECO:0000313" key="1">
    <source>
        <dbReference type="EMBL" id="QJR36051.1"/>
    </source>
</evidence>
<dbReference type="CDD" id="cd05403">
    <property type="entry name" value="NT_KNTase_like"/>
    <property type="match status" value="1"/>
</dbReference>
<keyword evidence="2" id="KW-1185">Reference proteome</keyword>
<name>A0A6M4IV45_9BACT</name>
<accession>A0A6M4IV45</accession>
<dbReference type="Gene3D" id="3.30.460.10">
    <property type="entry name" value="Beta Polymerase, domain 2"/>
    <property type="match status" value="1"/>
</dbReference>
<dbReference type="RefSeq" id="WP_171225484.1">
    <property type="nucleotide sequence ID" value="NZ_CP053085.1"/>
</dbReference>
<organism evidence="1 2">
    <name type="scientific">Gemmatimonas groenlandica</name>
    <dbReference type="NCBI Taxonomy" id="2732249"/>
    <lineage>
        <taxon>Bacteria</taxon>
        <taxon>Pseudomonadati</taxon>
        <taxon>Gemmatimonadota</taxon>
        <taxon>Gemmatimonadia</taxon>
        <taxon>Gemmatimonadales</taxon>
        <taxon>Gemmatimonadaceae</taxon>
        <taxon>Gemmatimonas</taxon>
    </lineage>
</organism>
<protein>
    <submittedName>
        <fullName evidence="1">Nucleotidyltransferase domain-containing protein</fullName>
    </submittedName>
</protein>
<gene>
    <name evidence="1" type="ORF">HKW67_11290</name>
</gene>
<dbReference type="SUPFAM" id="SSF81301">
    <property type="entry name" value="Nucleotidyltransferase"/>
    <property type="match status" value="1"/>
</dbReference>
<dbReference type="Proteomes" id="UP000500938">
    <property type="component" value="Chromosome"/>
</dbReference>
<dbReference type="KEGG" id="ggr:HKW67_11290"/>